<keyword evidence="1 5" id="KW-0808">Transferase</keyword>
<evidence type="ECO:0000256" key="4">
    <source>
        <dbReference type="ARBA" id="ARBA00023134"/>
    </source>
</evidence>
<dbReference type="PANTHER" id="PTHR40392:SF1">
    <property type="entry name" value="2-PHOSPHO-L-LACTATE GUANYLYLTRANSFERASE"/>
    <property type="match status" value="1"/>
</dbReference>
<comment type="similarity">
    <text evidence="5">Belongs to the CofC family.</text>
</comment>
<keyword evidence="2 5" id="KW-0548">Nucleotidyltransferase</keyword>
<dbReference type="HAMAP" id="MF_02114">
    <property type="entry name" value="CofC"/>
    <property type="match status" value="1"/>
</dbReference>
<gene>
    <name evidence="7" type="primary">cofC</name>
    <name evidence="5" type="synonym">fbiD</name>
    <name evidence="7" type="ORF">EHYA_08906</name>
</gene>
<keyword evidence="8" id="KW-1185">Reference proteome</keyword>
<dbReference type="Pfam" id="PF01983">
    <property type="entry name" value="CofC"/>
    <property type="match status" value="1"/>
</dbReference>
<keyword evidence="4 5" id="KW-0342">GTP-binding</keyword>
<protein>
    <recommendedName>
        <fullName evidence="5">Phosphoenolpyruvate guanylyltransferase</fullName>
        <shortName evidence="5">PEP guanylyltransferase</shortName>
        <ecNumber evidence="5">2.7.7.105</ecNumber>
    </recommendedName>
</protein>
<reference evidence="7 8" key="1">
    <citation type="submission" date="2018-12" db="EMBL/GenBank/DDBJ databases">
        <title>Draft genome sequence of Embleya hyalina NBRC 13850T.</title>
        <authorList>
            <person name="Komaki H."/>
            <person name="Hosoyama A."/>
            <person name="Kimura A."/>
            <person name="Ichikawa N."/>
            <person name="Tamura T."/>
        </authorList>
    </citation>
    <scope>NUCLEOTIDE SEQUENCE [LARGE SCALE GENOMIC DNA]</scope>
    <source>
        <strain evidence="7 8">NBRC 13850</strain>
    </source>
</reference>
<feature type="region of interest" description="Disordered" evidence="6">
    <location>
        <begin position="1"/>
        <end position="25"/>
    </location>
</feature>
<feature type="binding site" evidence="5">
    <location>
        <position position="178"/>
    </location>
    <ligand>
        <name>phosphoenolpyruvate</name>
        <dbReference type="ChEBI" id="CHEBI:58702"/>
    </ligand>
</feature>
<comment type="catalytic activity">
    <reaction evidence="5">
        <text>phosphoenolpyruvate + GTP + H(+) = enolpyruvoyl-2-diphospho-5'-guanosine + diphosphate</text>
        <dbReference type="Rhea" id="RHEA:30519"/>
        <dbReference type="ChEBI" id="CHEBI:15378"/>
        <dbReference type="ChEBI" id="CHEBI:33019"/>
        <dbReference type="ChEBI" id="CHEBI:37565"/>
        <dbReference type="ChEBI" id="CHEBI:58702"/>
        <dbReference type="ChEBI" id="CHEBI:143701"/>
        <dbReference type="EC" id="2.7.7.105"/>
    </reaction>
</comment>
<dbReference type="PANTHER" id="PTHR40392">
    <property type="entry name" value="2-PHOSPHO-L-LACTATE GUANYLYLTRANSFERASE"/>
    <property type="match status" value="1"/>
</dbReference>
<evidence type="ECO:0000256" key="2">
    <source>
        <dbReference type="ARBA" id="ARBA00022695"/>
    </source>
</evidence>
<feature type="binding site" evidence="5">
    <location>
        <position position="162"/>
    </location>
    <ligand>
        <name>phosphoenolpyruvate</name>
        <dbReference type="ChEBI" id="CHEBI:58702"/>
    </ligand>
</feature>
<comment type="caution">
    <text evidence="7">The sequence shown here is derived from an EMBL/GenBank/DDBJ whole genome shotgun (WGS) entry which is preliminary data.</text>
</comment>
<dbReference type="RefSeq" id="WP_170222352.1">
    <property type="nucleotide sequence ID" value="NZ_BIFH01000046.1"/>
</dbReference>
<dbReference type="UniPathway" id="UPA00071"/>
<accession>A0A401Z2V8</accession>
<name>A0A401Z2V8_9ACTN</name>
<organism evidence="7 8">
    <name type="scientific">Embleya hyalina</name>
    <dbReference type="NCBI Taxonomy" id="516124"/>
    <lineage>
        <taxon>Bacteria</taxon>
        <taxon>Bacillati</taxon>
        <taxon>Actinomycetota</taxon>
        <taxon>Actinomycetes</taxon>
        <taxon>Kitasatosporales</taxon>
        <taxon>Streptomycetaceae</taxon>
        <taxon>Embleya</taxon>
    </lineage>
</organism>
<dbReference type="Proteomes" id="UP000286931">
    <property type="component" value="Unassembled WGS sequence"/>
</dbReference>
<dbReference type="SUPFAM" id="SSF53448">
    <property type="entry name" value="Nucleotide-diphospho-sugar transferases"/>
    <property type="match status" value="1"/>
</dbReference>
<dbReference type="InterPro" id="IPR029044">
    <property type="entry name" value="Nucleotide-diphossugar_trans"/>
</dbReference>
<feature type="binding site" evidence="5">
    <location>
        <position position="181"/>
    </location>
    <ligand>
        <name>phosphoenolpyruvate</name>
        <dbReference type="ChEBI" id="CHEBI:58702"/>
    </ligand>
</feature>
<dbReference type="AlphaFoldDB" id="A0A401Z2V8"/>
<evidence type="ECO:0000256" key="3">
    <source>
        <dbReference type="ARBA" id="ARBA00022741"/>
    </source>
</evidence>
<dbReference type="EMBL" id="BIFH01000046">
    <property type="protein sequence ID" value="GCE01146.1"/>
    <property type="molecule type" value="Genomic_DNA"/>
</dbReference>
<proteinExistence type="inferred from homology"/>
<evidence type="ECO:0000256" key="5">
    <source>
        <dbReference type="HAMAP-Rule" id="MF_02114"/>
    </source>
</evidence>
<dbReference type="InterPro" id="IPR002835">
    <property type="entry name" value="CofC"/>
</dbReference>
<evidence type="ECO:0000313" key="8">
    <source>
        <dbReference type="Proteomes" id="UP000286931"/>
    </source>
</evidence>
<dbReference type="GO" id="GO:0043814">
    <property type="term" value="F:phospholactate guanylyltransferase activity"/>
    <property type="evidence" value="ECO:0007669"/>
    <property type="project" value="InterPro"/>
</dbReference>
<dbReference type="Gene3D" id="3.90.550.10">
    <property type="entry name" value="Spore Coat Polysaccharide Biosynthesis Protein SpsA, Chain A"/>
    <property type="match status" value="1"/>
</dbReference>
<sequence length="239" mass="23884">MSPATGSTAPRRAAGRGDRVRPAPPRWRLVVPVKPLSIAKSRLAGAIGPGHRPELALAFALDTVRTALTCDRVHGVLVVTDDARVAAAIRGLGADVVADVGGGLNAALAHGARIAGAARPRTGVAALSADLPALRAEELDRVLAAATGVRRAFLADAAGVGTTLLAAAPGVALAPGFGGPSRARHLASGAIELTPYDVDSVRRDVDTGEDLRTAIGLGVGAATAAVLPSVPFLPRAAAS</sequence>
<evidence type="ECO:0000313" key="7">
    <source>
        <dbReference type="EMBL" id="GCE01146.1"/>
    </source>
</evidence>
<comment type="function">
    <text evidence="5">Guanylyltransferase that catalyzes the activation of phosphoenolpyruvate (PEP) as enolpyruvoyl-2-diphospho-5'-guanosine, via the condensation of PEP with GTP. It is involved in the biosynthesis of coenzyme F420, a hydride carrier cofactor.</text>
</comment>
<dbReference type="GO" id="GO:0005525">
    <property type="term" value="F:GTP binding"/>
    <property type="evidence" value="ECO:0007669"/>
    <property type="project" value="UniProtKB-KW"/>
</dbReference>
<evidence type="ECO:0000256" key="6">
    <source>
        <dbReference type="SAM" id="MobiDB-lite"/>
    </source>
</evidence>
<comment type="pathway">
    <text evidence="5">Cofactor biosynthesis; coenzyme F420 biosynthesis.</text>
</comment>
<keyword evidence="3 5" id="KW-0547">Nucleotide-binding</keyword>
<dbReference type="NCBIfam" id="TIGR03552">
    <property type="entry name" value="F420_cofC"/>
    <property type="match status" value="1"/>
</dbReference>
<evidence type="ECO:0000256" key="1">
    <source>
        <dbReference type="ARBA" id="ARBA00022679"/>
    </source>
</evidence>
<dbReference type="GO" id="GO:0052645">
    <property type="term" value="P:F420-0 metabolic process"/>
    <property type="evidence" value="ECO:0007669"/>
    <property type="project" value="UniProtKB-UniRule"/>
</dbReference>
<dbReference type="EC" id="2.7.7.105" evidence="5"/>